<reference evidence="2 3" key="1">
    <citation type="journal article" date="2019" name="Commun. Biol.">
        <title>The bagworm genome reveals a unique fibroin gene that provides high tensile strength.</title>
        <authorList>
            <person name="Kono N."/>
            <person name="Nakamura H."/>
            <person name="Ohtoshi R."/>
            <person name="Tomita M."/>
            <person name="Numata K."/>
            <person name="Arakawa K."/>
        </authorList>
    </citation>
    <scope>NUCLEOTIDE SEQUENCE [LARGE SCALE GENOMIC DNA]</scope>
</reference>
<evidence type="ECO:0000313" key="2">
    <source>
        <dbReference type="EMBL" id="GBP47429.1"/>
    </source>
</evidence>
<dbReference type="Proteomes" id="UP000299102">
    <property type="component" value="Unassembled WGS sequence"/>
</dbReference>
<evidence type="ECO:0000256" key="1">
    <source>
        <dbReference type="SAM" id="MobiDB-lite"/>
    </source>
</evidence>
<proteinExistence type="predicted"/>
<feature type="region of interest" description="Disordered" evidence="1">
    <location>
        <begin position="1"/>
        <end position="33"/>
    </location>
</feature>
<feature type="compositionally biased region" description="Basic and acidic residues" evidence="1">
    <location>
        <begin position="1"/>
        <end position="11"/>
    </location>
</feature>
<name>A0A4C1WA85_EUMVA</name>
<dbReference type="EMBL" id="BGZK01000501">
    <property type="protein sequence ID" value="GBP47429.1"/>
    <property type="molecule type" value="Genomic_DNA"/>
</dbReference>
<organism evidence="2 3">
    <name type="scientific">Eumeta variegata</name>
    <name type="common">Bagworm moth</name>
    <name type="synonym">Eumeta japonica</name>
    <dbReference type="NCBI Taxonomy" id="151549"/>
    <lineage>
        <taxon>Eukaryota</taxon>
        <taxon>Metazoa</taxon>
        <taxon>Ecdysozoa</taxon>
        <taxon>Arthropoda</taxon>
        <taxon>Hexapoda</taxon>
        <taxon>Insecta</taxon>
        <taxon>Pterygota</taxon>
        <taxon>Neoptera</taxon>
        <taxon>Endopterygota</taxon>
        <taxon>Lepidoptera</taxon>
        <taxon>Glossata</taxon>
        <taxon>Ditrysia</taxon>
        <taxon>Tineoidea</taxon>
        <taxon>Psychidae</taxon>
        <taxon>Oiketicinae</taxon>
        <taxon>Eumeta</taxon>
    </lineage>
</organism>
<dbReference type="AlphaFoldDB" id="A0A4C1WA85"/>
<feature type="region of interest" description="Disordered" evidence="1">
    <location>
        <begin position="95"/>
        <end position="117"/>
    </location>
</feature>
<protein>
    <submittedName>
        <fullName evidence="2">Uncharacterized protein</fullName>
    </submittedName>
</protein>
<comment type="caution">
    <text evidence="2">The sequence shown here is derived from an EMBL/GenBank/DDBJ whole genome shotgun (WGS) entry which is preliminary data.</text>
</comment>
<evidence type="ECO:0000313" key="3">
    <source>
        <dbReference type="Proteomes" id="UP000299102"/>
    </source>
</evidence>
<accession>A0A4C1WA85</accession>
<gene>
    <name evidence="2" type="ORF">EVAR_85021_1</name>
</gene>
<sequence>MSTDHAIDRDPGLVPAFDTNPGPGFDADSSNDLSSSSVQNIYNVKKIVAKLGKKVTGAAYRADNERASVQPPTFDLMLPADSIFKYTDFLNRRQRSERGTGQQAITASHGHPQPQKSHKCLANFLGKNETCDGKTSGPTELLGRNWISDREGMTGPPELSLTGQNSTAEVATSRCRHRHHSDKLHKCTYRCNAQRKPARYVFRSHAVSGRARASTKASNGFTIHKAQAHAARGPLPAAGTRIMIAHDTRVWTKCEERSSGVIGYQR</sequence>
<keyword evidence="3" id="KW-1185">Reference proteome</keyword>